<dbReference type="SMART" id="SM00463">
    <property type="entry name" value="SMR"/>
    <property type="match status" value="1"/>
</dbReference>
<keyword evidence="7" id="KW-0255">Endonuclease</keyword>
<dbReference type="SUPFAM" id="SSF52540">
    <property type="entry name" value="P-loop containing nucleoside triphosphate hydrolases"/>
    <property type="match status" value="1"/>
</dbReference>
<evidence type="ECO:0000256" key="2">
    <source>
        <dbReference type="ARBA" id="ARBA00022741"/>
    </source>
</evidence>
<dbReference type="InterPro" id="IPR027417">
    <property type="entry name" value="P-loop_NTPase"/>
</dbReference>
<evidence type="ECO:0000256" key="1">
    <source>
        <dbReference type="ARBA" id="ARBA00022730"/>
    </source>
</evidence>
<dbReference type="InterPro" id="IPR046893">
    <property type="entry name" value="MSSS"/>
</dbReference>
<evidence type="ECO:0000313" key="10">
    <source>
        <dbReference type="EMBL" id="ERJ92069.1"/>
    </source>
</evidence>
<dbReference type="PANTHER" id="PTHR48466">
    <property type="entry name" value="OS10G0509000 PROTEIN-RELATED"/>
    <property type="match status" value="1"/>
</dbReference>
<dbReference type="HAMAP" id="MF_00092">
    <property type="entry name" value="MutS2"/>
    <property type="match status" value="1"/>
</dbReference>
<dbReference type="Pfam" id="PF00488">
    <property type="entry name" value="MutS_V"/>
    <property type="match status" value="1"/>
</dbReference>
<dbReference type="EMBL" id="AWVH01000039">
    <property type="protein sequence ID" value="ERJ92069.1"/>
    <property type="molecule type" value="Genomic_DNA"/>
</dbReference>
<evidence type="ECO:0000256" key="6">
    <source>
        <dbReference type="ARBA" id="ARBA00023125"/>
    </source>
</evidence>
<dbReference type="PROSITE" id="PS00486">
    <property type="entry name" value="DNA_MISMATCH_REPAIR_2"/>
    <property type="match status" value="1"/>
</dbReference>
<dbReference type="PIRSF" id="PIRSF005814">
    <property type="entry name" value="MutS_YshD"/>
    <property type="match status" value="1"/>
</dbReference>
<dbReference type="Proteomes" id="UP000016649">
    <property type="component" value="Unassembled WGS sequence"/>
</dbReference>
<dbReference type="Pfam" id="PF20297">
    <property type="entry name" value="MSSS"/>
    <property type="match status" value="1"/>
</dbReference>
<keyword evidence="4 7" id="KW-0067">ATP-binding</keyword>
<dbReference type="NCBIfam" id="TIGR01069">
    <property type="entry name" value="mutS2"/>
    <property type="match status" value="1"/>
</dbReference>
<dbReference type="PROSITE" id="PS50828">
    <property type="entry name" value="SMR"/>
    <property type="match status" value="1"/>
</dbReference>
<dbReference type="EC" id="3.6.4.-" evidence="7"/>
<comment type="subunit">
    <text evidence="7">Homodimer. Binds to stalled ribosomes, contacting rRNA.</text>
</comment>
<evidence type="ECO:0000256" key="5">
    <source>
        <dbReference type="ARBA" id="ARBA00022884"/>
    </source>
</evidence>
<evidence type="ECO:0000256" key="3">
    <source>
        <dbReference type="ARBA" id="ARBA00022801"/>
    </source>
</evidence>
<reference evidence="10 11" key="1">
    <citation type="submission" date="2013-08" db="EMBL/GenBank/DDBJ databases">
        <authorList>
            <person name="Weinstock G."/>
            <person name="Sodergren E."/>
            <person name="Wylie T."/>
            <person name="Fulton L."/>
            <person name="Fulton R."/>
            <person name="Fronick C."/>
            <person name="O'Laughlin M."/>
            <person name="Godfrey J."/>
            <person name="Miner T."/>
            <person name="Herter B."/>
            <person name="Appelbaum E."/>
            <person name="Cordes M."/>
            <person name="Lek S."/>
            <person name="Wollam A."/>
            <person name="Pepin K.H."/>
            <person name="Palsikar V.B."/>
            <person name="Mitreva M."/>
            <person name="Wilson R.K."/>
        </authorList>
    </citation>
    <scope>NUCLEOTIDE SEQUENCE [LARGE SCALE GENOMIC DNA]</scope>
    <source>
        <strain evidence="10 11">ATCC 700332</strain>
    </source>
</reference>
<dbReference type="InterPro" id="IPR000432">
    <property type="entry name" value="DNA_mismatch_repair_MutS_C"/>
</dbReference>
<comment type="caution">
    <text evidence="10">The sequence shown here is derived from an EMBL/GenBank/DDBJ whole genome shotgun (WGS) entry which is preliminary data.</text>
</comment>
<feature type="domain" description="Smr" evidence="9">
    <location>
        <begin position="738"/>
        <end position="811"/>
    </location>
</feature>
<dbReference type="SUPFAM" id="SSF160443">
    <property type="entry name" value="SMR domain-like"/>
    <property type="match status" value="1"/>
</dbReference>
<dbReference type="InterPro" id="IPR036063">
    <property type="entry name" value="Smr_dom_sf"/>
</dbReference>
<dbReference type="Pfam" id="PF01713">
    <property type="entry name" value="Smr"/>
    <property type="match status" value="1"/>
</dbReference>
<dbReference type="InterPro" id="IPR005747">
    <property type="entry name" value="MutS2"/>
</dbReference>
<keyword evidence="3 7" id="KW-0378">Hydrolase</keyword>
<evidence type="ECO:0000256" key="7">
    <source>
        <dbReference type="HAMAP-Rule" id="MF_00092"/>
    </source>
</evidence>
<keyword evidence="6 7" id="KW-0238">DNA-binding</keyword>
<keyword evidence="11" id="KW-1185">Reference proteome</keyword>
<protein>
    <recommendedName>
        <fullName evidence="7">Endonuclease MutS2</fullName>
        <ecNumber evidence="7">3.1.-.-</ecNumber>
    </recommendedName>
    <alternativeName>
        <fullName evidence="7">Ribosome-associated protein quality control-upstream factor</fullName>
        <shortName evidence="7">RQC-upstream factor</shortName>
        <shortName evidence="7">RqcU</shortName>
        <ecNumber evidence="7">3.6.4.-</ecNumber>
    </alternativeName>
</protein>
<dbReference type="InterPro" id="IPR045076">
    <property type="entry name" value="MutS"/>
</dbReference>
<dbReference type="InterPro" id="IPR036187">
    <property type="entry name" value="DNA_mismatch_repair_MutS_sf"/>
</dbReference>
<keyword evidence="5 7" id="KW-0694">RNA-binding</keyword>
<organism evidence="10 11">
    <name type="scientific">Treponema lecithinolyticum ATCC 700332</name>
    <dbReference type="NCBI Taxonomy" id="1321815"/>
    <lineage>
        <taxon>Bacteria</taxon>
        <taxon>Pseudomonadati</taxon>
        <taxon>Spirochaetota</taxon>
        <taxon>Spirochaetia</taxon>
        <taxon>Spirochaetales</taxon>
        <taxon>Treponemataceae</taxon>
        <taxon>Treponema</taxon>
    </lineage>
</organism>
<accession>A0ABN0NXC1</accession>
<name>A0ABN0NXC1_TRELE</name>
<keyword evidence="2 7" id="KW-0547">Nucleotide-binding</keyword>
<feature type="compositionally biased region" description="Basic and acidic residues" evidence="8">
    <location>
        <begin position="613"/>
        <end position="623"/>
    </location>
</feature>
<comment type="similarity">
    <text evidence="7">Belongs to the DNA mismatch repair MutS family. MutS2 subfamily.</text>
</comment>
<dbReference type="RefSeq" id="WP_021687928.1">
    <property type="nucleotide sequence ID" value="NZ_KI260569.1"/>
</dbReference>
<sequence>MNEKTLEQLDYKRIREQASALCVSEEGRSYFVSVTPFTRKEDMCTAQALALCWTQVIQSHKKDVLQSWQPVKHLFSPLRIPGAVLETSQLYALGMFCRSVNNIKKTYTDADMLGEYAKRLPDLLCAQNLIFNVIDTFGEIKDLPQIKEIRNFIAAIRKDIERVIKDYTVDSRFKDVLQSELPVLRSGRQVLAVKAERKTKIRGIVHEVSQTAHTVYIEPEEAVRKNNELVQEEFRLAQEIRRIIGALCASLAEFVKDFENALPLMLELDSAYACALWGVENKCIFAEDAENRPLALVQARHPLLGTHAVPIDVEFSQGARVLIVTGPNTGGKTVTLKTIALFVLLHQSGMPVNALQGTRLPFFTSVLADIGDEQNIDKSLSTFGARMKNIGEMLTKADKNTLLLLDELGSGTEAQEGAAVAMAVLDAFIQKGAFVLVSTHHGSLKNYGYTHRECVNASLEFCEHSLQPTYRVLMGIPGESHALDIAQKNGLPQKVVDKARLYMANGSADIAALIRGLNEKHAECETLYAQYVQKEKELYEKEKNFDKKKADLIQKEAELREKSAKEGSVFLAESRKKLENLVRILREGEINREKTLKVKAFIKELEQTIENEKQTAHHLKTESAQKSIRHKNTAHSDEATELHIGDYVYSTGLNIRGVIVAKAKKGEYLVQTGSVKIACKQKDLRVQQERAHGIGSIVGIQGQAAVRDITPAAARACSNASFTHEAADTSRAVFELRLLGMHLEEALKALEKQLDLCVVQGLHEFSVIHGKGNGVLQQGVHECLKNYPANIEFAFAPPEDGGTGKTYVRFI</sequence>
<gene>
    <name evidence="7" type="primary">mutS2</name>
    <name evidence="7" type="synonym">rqcU</name>
    <name evidence="10" type="ORF">HMPREF9193_01730</name>
</gene>
<feature type="binding site" evidence="7">
    <location>
        <begin position="326"/>
        <end position="333"/>
    </location>
    <ligand>
        <name>ATP</name>
        <dbReference type="ChEBI" id="CHEBI:30616"/>
    </ligand>
</feature>
<evidence type="ECO:0000313" key="11">
    <source>
        <dbReference type="Proteomes" id="UP000016649"/>
    </source>
</evidence>
<dbReference type="InterPro" id="IPR002625">
    <property type="entry name" value="Smr_dom"/>
</dbReference>
<dbReference type="Gene3D" id="3.30.1370.110">
    <property type="match status" value="1"/>
</dbReference>
<proteinExistence type="inferred from homology"/>
<evidence type="ECO:0000259" key="9">
    <source>
        <dbReference type="PROSITE" id="PS50828"/>
    </source>
</evidence>
<keyword evidence="7" id="KW-0540">Nuclease</keyword>
<feature type="region of interest" description="Disordered" evidence="8">
    <location>
        <begin position="613"/>
        <end position="635"/>
    </location>
</feature>
<comment type="function">
    <text evidence="7">Endonuclease that is involved in the suppression of homologous recombination and thus may have a key role in the control of bacterial genetic diversity.</text>
</comment>
<comment type="function">
    <text evidence="7">Acts as a ribosome collision sensor, splitting the ribosome into its 2 subunits. Detects stalled/collided 70S ribosomes which it binds and splits by an ATP-hydrolysis driven conformational change. Acts upstream of the ribosome quality control system (RQC), a ribosome-associated complex that mediates the extraction of incompletely synthesized nascent chains from stalled ribosomes and their subsequent degradation. Probably generates substrates for RQC.</text>
</comment>
<keyword evidence="1 7" id="KW-0699">rRNA-binding</keyword>
<dbReference type="EC" id="3.1.-.-" evidence="7"/>
<evidence type="ECO:0000256" key="4">
    <source>
        <dbReference type="ARBA" id="ARBA00022840"/>
    </source>
</evidence>
<dbReference type="Gene3D" id="3.40.50.300">
    <property type="entry name" value="P-loop containing nucleotide triphosphate hydrolases"/>
    <property type="match status" value="1"/>
</dbReference>
<dbReference type="SUPFAM" id="SSF48334">
    <property type="entry name" value="DNA repair protein MutS, domain III"/>
    <property type="match status" value="1"/>
</dbReference>
<dbReference type="PANTHER" id="PTHR48466:SF2">
    <property type="entry name" value="OS10G0509000 PROTEIN"/>
    <property type="match status" value="1"/>
</dbReference>
<dbReference type="SMART" id="SM00534">
    <property type="entry name" value="MUTSac"/>
    <property type="match status" value="1"/>
</dbReference>
<evidence type="ECO:0000256" key="8">
    <source>
        <dbReference type="SAM" id="MobiDB-lite"/>
    </source>
</evidence>